<dbReference type="InterPro" id="IPR003731">
    <property type="entry name" value="Di-Nase_FeMo-co_biosynth"/>
</dbReference>
<reference evidence="2" key="1">
    <citation type="submission" date="2019-08" db="EMBL/GenBank/DDBJ databases">
        <authorList>
            <person name="Kucharzyk K."/>
            <person name="Murdoch R.W."/>
            <person name="Higgins S."/>
            <person name="Loffler F."/>
        </authorList>
    </citation>
    <scope>NUCLEOTIDE SEQUENCE</scope>
</reference>
<organism evidence="2">
    <name type="scientific">bioreactor metagenome</name>
    <dbReference type="NCBI Taxonomy" id="1076179"/>
    <lineage>
        <taxon>unclassified sequences</taxon>
        <taxon>metagenomes</taxon>
        <taxon>ecological metagenomes</taxon>
    </lineage>
</organism>
<evidence type="ECO:0000313" key="2">
    <source>
        <dbReference type="EMBL" id="MPN06154.1"/>
    </source>
</evidence>
<name>A0A645F0J3_9ZZZZ</name>
<sequence length="120" mass="12815">MKIAITSMGDALQVLMDGRFGRARNFVIWDTASRTEYAIGNDQNWNAPQGAGIQAAMTVINAGVDAVITGHCGPKAFRVLHEAGVKVYLTTALTGQEALARFEQGLLIEAANADVEGHWA</sequence>
<feature type="domain" description="Dinitrogenase iron-molybdenum cofactor biosynthesis" evidence="1">
    <location>
        <begin position="16"/>
        <end position="103"/>
    </location>
</feature>
<dbReference type="Pfam" id="PF02579">
    <property type="entry name" value="Nitro_FeMo-Co"/>
    <property type="match status" value="1"/>
</dbReference>
<dbReference type="EMBL" id="VSSQ01052046">
    <property type="protein sequence ID" value="MPN06154.1"/>
    <property type="molecule type" value="Genomic_DNA"/>
</dbReference>
<dbReference type="CDD" id="cd00851">
    <property type="entry name" value="MTH1175"/>
    <property type="match status" value="1"/>
</dbReference>
<evidence type="ECO:0000259" key="1">
    <source>
        <dbReference type="Pfam" id="PF02579"/>
    </source>
</evidence>
<dbReference type="SUPFAM" id="SSF53146">
    <property type="entry name" value="Nitrogenase accessory factor-like"/>
    <property type="match status" value="1"/>
</dbReference>
<dbReference type="AlphaFoldDB" id="A0A645F0J3"/>
<dbReference type="InterPro" id="IPR033913">
    <property type="entry name" value="MTH1175_dom"/>
</dbReference>
<gene>
    <name evidence="2" type="ORF">SDC9_153410</name>
</gene>
<dbReference type="Gene3D" id="3.30.420.130">
    <property type="entry name" value="Dinitrogenase iron-molybdenum cofactor biosynthesis domain"/>
    <property type="match status" value="1"/>
</dbReference>
<dbReference type="InterPro" id="IPR036105">
    <property type="entry name" value="DiNase_FeMo-co_biosyn_sf"/>
</dbReference>
<protein>
    <recommendedName>
        <fullName evidence="1">Dinitrogenase iron-molybdenum cofactor biosynthesis domain-containing protein</fullName>
    </recommendedName>
</protein>
<dbReference type="PANTHER" id="PTHR42983">
    <property type="entry name" value="DINITROGENASE IRON-MOLYBDENUM COFACTOR PROTEIN-RELATED"/>
    <property type="match status" value="1"/>
</dbReference>
<proteinExistence type="predicted"/>
<dbReference type="PANTHER" id="PTHR42983:SF1">
    <property type="entry name" value="IRON-MOLYBDENUM PROTEIN"/>
    <property type="match status" value="1"/>
</dbReference>
<comment type="caution">
    <text evidence="2">The sequence shown here is derived from an EMBL/GenBank/DDBJ whole genome shotgun (WGS) entry which is preliminary data.</text>
</comment>
<accession>A0A645F0J3</accession>